<evidence type="ECO:0000313" key="2">
    <source>
        <dbReference type="Proteomes" id="UP000015106"/>
    </source>
</evidence>
<reference evidence="2" key="1">
    <citation type="journal article" date="2013" name="Nature">
        <title>Draft genome of the wheat A-genome progenitor Triticum urartu.</title>
        <authorList>
            <person name="Ling H.Q."/>
            <person name="Zhao S."/>
            <person name="Liu D."/>
            <person name="Wang J."/>
            <person name="Sun H."/>
            <person name="Zhang C."/>
            <person name="Fan H."/>
            <person name="Li D."/>
            <person name="Dong L."/>
            <person name="Tao Y."/>
            <person name="Gao C."/>
            <person name="Wu H."/>
            <person name="Li Y."/>
            <person name="Cui Y."/>
            <person name="Guo X."/>
            <person name="Zheng S."/>
            <person name="Wang B."/>
            <person name="Yu K."/>
            <person name="Liang Q."/>
            <person name="Yang W."/>
            <person name="Lou X."/>
            <person name="Chen J."/>
            <person name="Feng M."/>
            <person name="Jian J."/>
            <person name="Zhang X."/>
            <person name="Luo G."/>
            <person name="Jiang Y."/>
            <person name="Liu J."/>
            <person name="Wang Z."/>
            <person name="Sha Y."/>
            <person name="Zhang B."/>
            <person name="Wu H."/>
            <person name="Tang D."/>
            <person name="Shen Q."/>
            <person name="Xue P."/>
            <person name="Zou S."/>
            <person name="Wang X."/>
            <person name="Liu X."/>
            <person name="Wang F."/>
            <person name="Yang Y."/>
            <person name="An X."/>
            <person name="Dong Z."/>
            <person name="Zhang K."/>
            <person name="Zhang X."/>
            <person name="Luo M.C."/>
            <person name="Dvorak J."/>
            <person name="Tong Y."/>
            <person name="Wang J."/>
            <person name="Yang H."/>
            <person name="Li Z."/>
            <person name="Wang D."/>
            <person name="Zhang A."/>
            <person name="Wang J."/>
        </authorList>
    </citation>
    <scope>NUCLEOTIDE SEQUENCE</scope>
    <source>
        <strain evidence="2">cv. G1812</strain>
    </source>
</reference>
<dbReference type="AlphaFoldDB" id="A0A8R7V689"/>
<organism evidence="1 2">
    <name type="scientific">Triticum urartu</name>
    <name type="common">Red wild einkorn</name>
    <name type="synonym">Crithodium urartu</name>
    <dbReference type="NCBI Taxonomy" id="4572"/>
    <lineage>
        <taxon>Eukaryota</taxon>
        <taxon>Viridiplantae</taxon>
        <taxon>Streptophyta</taxon>
        <taxon>Embryophyta</taxon>
        <taxon>Tracheophyta</taxon>
        <taxon>Spermatophyta</taxon>
        <taxon>Magnoliopsida</taxon>
        <taxon>Liliopsida</taxon>
        <taxon>Poales</taxon>
        <taxon>Poaceae</taxon>
        <taxon>BOP clade</taxon>
        <taxon>Pooideae</taxon>
        <taxon>Triticodae</taxon>
        <taxon>Triticeae</taxon>
        <taxon>Triticinae</taxon>
        <taxon>Triticum</taxon>
    </lineage>
</organism>
<dbReference type="EnsemblPlants" id="TuG1812G0700003084.01.T01">
    <property type="protein sequence ID" value="TuG1812G0700003084.01.T01"/>
    <property type="gene ID" value="TuG1812G0700003084.01"/>
</dbReference>
<accession>A0A8R7V689</accession>
<protein>
    <submittedName>
        <fullName evidence="1">Uncharacterized protein</fullName>
    </submittedName>
</protein>
<dbReference type="Proteomes" id="UP000015106">
    <property type="component" value="Chromosome 7"/>
</dbReference>
<keyword evidence="2" id="KW-1185">Reference proteome</keyword>
<sequence>MYYVVDEKPKDWLMGSAVMDRMAIQAFASGQVHDESRNATTSKLRFPYRADGALEDLQSAKELGDLEDLQASEDLVDL</sequence>
<proteinExistence type="predicted"/>
<evidence type="ECO:0000313" key="1">
    <source>
        <dbReference type="EnsemblPlants" id="TuG1812G0700003084.01.T01"/>
    </source>
</evidence>
<reference evidence="1" key="2">
    <citation type="submission" date="2018-03" db="EMBL/GenBank/DDBJ databases">
        <title>The Triticum urartu genome reveals the dynamic nature of wheat genome evolution.</title>
        <authorList>
            <person name="Ling H."/>
            <person name="Ma B."/>
            <person name="Shi X."/>
            <person name="Liu H."/>
            <person name="Dong L."/>
            <person name="Sun H."/>
            <person name="Cao Y."/>
            <person name="Gao Q."/>
            <person name="Zheng S."/>
            <person name="Li Y."/>
            <person name="Yu Y."/>
            <person name="Du H."/>
            <person name="Qi M."/>
            <person name="Li Y."/>
            <person name="Yu H."/>
            <person name="Cui Y."/>
            <person name="Wang N."/>
            <person name="Chen C."/>
            <person name="Wu H."/>
            <person name="Zhao Y."/>
            <person name="Zhang J."/>
            <person name="Li Y."/>
            <person name="Zhou W."/>
            <person name="Zhang B."/>
            <person name="Hu W."/>
            <person name="Eijk M."/>
            <person name="Tang J."/>
            <person name="Witsenboer H."/>
            <person name="Zhao S."/>
            <person name="Li Z."/>
            <person name="Zhang A."/>
            <person name="Wang D."/>
            <person name="Liang C."/>
        </authorList>
    </citation>
    <scope>NUCLEOTIDE SEQUENCE [LARGE SCALE GENOMIC DNA]</scope>
    <source>
        <strain evidence="1">cv. G1812</strain>
    </source>
</reference>
<name>A0A8R7V689_TRIUA</name>
<dbReference type="Gramene" id="TuG1812G0700003084.01.T01">
    <property type="protein sequence ID" value="TuG1812G0700003084.01.T01"/>
    <property type="gene ID" value="TuG1812G0700003084.01"/>
</dbReference>
<reference evidence="1" key="3">
    <citation type="submission" date="2022-06" db="UniProtKB">
        <authorList>
            <consortium name="EnsemblPlants"/>
        </authorList>
    </citation>
    <scope>IDENTIFICATION</scope>
</reference>